<dbReference type="GO" id="GO:0005509">
    <property type="term" value="F:calcium ion binding"/>
    <property type="evidence" value="ECO:0007669"/>
    <property type="project" value="InterPro"/>
</dbReference>
<dbReference type="SUPFAM" id="SSF47473">
    <property type="entry name" value="EF-hand"/>
    <property type="match status" value="1"/>
</dbReference>
<dbReference type="Proteomes" id="UP000655225">
    <property type="component" value="Unassembled WGS sequence"/>
</dbReference>
<evidence type="ECO:0000256" key="3">
    <source>
        <dbReference type="ARBA" id="ARBA00022833"/>
    </source>
</evidence>
<dbReference type="Gene3D" id="1.10.238.10">
    <property type="entry name" value="EF-hand"/>
    <property type="match status" value="1"/>
</dbReference>
<dbReference type="OrthoDB" id="8785703at2759"/>
<protein>
    <recommendedName>
        <fullName evidence="5">EF-hand domain-containing protein</fullName>
    </recommendedName>
</protein>
<name>A0A834YHR9_TETSI</name>
<dbReference type="EMBL" id="JABCRI010000020">
    <property type="protein sequence ID" value="KAF8388295.1"/>
    <property type="molecule type" value="Genomic_DNA"/>
</dbReference>
<dbReference type="InterPro" id="IPR043145">
    <property type="entry name" value="Znf_ZZ_sf"/>
</dbReference>
<evidence type="ECO:0000313" key="6">
    <source>
        <dbReference type="EMBL" id="KAF8388295.1"/>
    </source>
</evidence>
<evidence type="ECO:0000256" key="2">
    <source>
        <dbReference type="ARBA" id="ARBA00022771"/>
    </source>
</evidence>
<keyword evidence="4" id="KW-0106">Calcium</keyword>
<evidence type="ECO:0000313" key="7">
    <source>
        <dbReference type="Proteomes" id="UP000655225"/>
    </source>
</evidence>
<dbReference type="AlphaFoldDB" id="A0A834YHR9"/>
<sequence length="217" mass="24371">MDEMCEAALAYYEAGSEELKQLAREFFCSMDIDGDGRISYWEFMEFLRQRGHEVNKYHSFMALDTDRNDYLDFNEVLVYYYVVKAGRRTCTECKALMKGLYFTCVTCFDSCHESYDLCSSCYRHARHVHHHTYFLDNYAMLFDGGIGEGGGGDASDIGGGIGINDVNNSGDRAAVMVVTTTTITVVVNGDNVQCYAGNSSFHLLDLRLTDNELVCVG</sequence>
<evidence type="ECO:0000259" key="5">
    <source>
        <dbReference type="PROSITE" id="PS50222"/>
    </source>
</evidence>
<evidence type="ECO:0000256" key="1">
    <source>
        <dbReference type="ARBA" id="ARBA00022723"/>
    </source>
</evidence>
<dbReference type="Pfam" id="PF13405">
    <property type="entry name" value="EF-hand_6"/>
    <property type="match status" value="1"/>
</dbReference>
<keyword evidence="7" id="KW-1185">Reference proteome</keyword>
<dbReference type="SUPFAM" id="SSF57850">
    <property type="entry name" value="RING/U-box"/>
    <property type="match status" value="1"/>
</dbReference>
<proteinExistence type="predicted"/>
<gene>
    <name evidence="6" type="ORF">HHK36_026961</name>
</gene>
<dbReference type="OMA" id="DNHMLLR"/>
<comment type="caution">
    <text evidence="6">The sequence shown here is derived from an EMBL/GenBank/DDBJ whole genome shotgun (WGS) entry which is preliminary data.</text>
</comment>
<reference evidence="6 7" key="1">
    <citation type="submission" date="2020-04" db="EMBL/GenBank/DDBJ databases">
        <title>Plant Genome Project.</title>
        <authorList>
            <person name="Zhang R.-G."/>
        </authorList>
    </citation>
    <scope>NUCLEOTIDE SEQUENCE [LARGE SCALE GENOMIC DNA]</scope>
    <source>
        <strain evidence="6">YNK0</strain>
        <tissue evidence="6">Leaf</tissue>
    </source>
</reference>
<accession>A0A834YHR9</accession>
<dbReference type="InterPro" id="IPR002048">
    <property type="entry name" value="EF_hand_dom"/>
</dbReference>
<feature type="domain" description="EF-hand" evidence="5">
    <location>
        <begin position="18"/>
        <end position="53"/>
    </location>
</feature>
<keyword evidence="1" id="KW-0479">Metal-binding</keyword>
<dbReference type="Gene3D" id="3.30.60.90">
    <property type="match status" value="1"/>
</dbReference>
<keyword evidence="3" id="KW-0862">Zinc</keyword>
<dbReference type="InterPro" id="IPR011992">
    <property type="entry name" value="EF-hand-dom_pair"/>
</dbReference>
<dbReference type="GO" id="GO:0008270">
    <property type="term" value="F:zinc ion binding"/>
    <property type="evidence" value="ECO:0007669"/>
    <property type="project" value="UniProtKB-KW"/>
</dbReference>
<keyword evidence="2" id="KW-0863">Zinc-finger</keyword>
<organism evidence="6 7">
    <name type="scientific">Tetracentron sinense</name>
    <name type="common">Spur-leaf</name>
    <dbReference type="NCBI Taxonomy" id="13715"/>
    <lineage>
        <taxon>Eukaryota</taxon>
        <taxon>Viridiplantae</taxon>
        <taxon>Streptophyta</taxon>
        <taxon>Embryophyta</taxon>
        <taxon>Tracheophyta</taxon>
        <taxon>Spermatophyta</taxon>
        <taxon>Magnoliopsida</taxon>
        <taxon>Trochodendrales</taxon>
        <taxon>Trochodendraceae</taxon>
        <taxon>Tetracentron</taxon>
    </lineage>
</organism>
<dbReference type="PROSITE" id="PS00018">
    <property type="entry name" value="EF_HAND_1"/>
    <property type="match status" value="2"/>
</dbReference>
<evidence type="ECO:0000256" key="4">
    <source>
        <dbReference type="ARBA" id="ARBA00022837"/>
    </source>
</evidence>
<dbReference type="PROSITE" id="PS50222">
    <property type="entry name" value="EF_HAND_2"/>
    <property type="match status" value="1"/>
</dbReference>
<dbReference type="InterPro" id="IPR018247">
    <property type="entry name" value="EF_Hand_1_Ca_BS"/>
</dbReference>